<evidence type="ECO:0000313" key="4">
    <source>
        <dbReference type="Proteomes" id="UP001163798"/>
    </source>
</evidence>
<dbReference type="InterPro" id="IPR016197">
    <property type="entry name" value="Chromo-like_dom_sf"/>
</dbReference>
<evidence type="ECO:0000313" key="3">
    <source>
        <dbReference type="EMBL" id="KAJ3787279.1"/>
    </source>
</evidence>
<feature type="region of interest" description="Disordered" evidence="1">
    <location>
        <begin position="262"/>
        <end position="370"/>
    </location>
</feature>
<feature type="compositionally biased region" description="Polar residues" evidence="1">
    <location>
        <begin position="137"/>
        <end position="157"/>
    </location>
</feature>
<feature type="compositionally biased region" description="Polar residues" evidence="1">
    <location>
        <begin position="239"/>
        <end position="248"/>
    </location>
</feature>
<feature type="compositionally biased region" description="Basic and acidic residues" evidence="1">
    <location>
        <begin position="992"/>
        <end position="1009"/>
    </location>
</feature>
<dbReference type="SMART" id="SM00298">
    <property type="entry name" value="CHROMO"/>
    <property type="match status" value="1"/>
</dbReference>
<dbReference type="InterPro" id="IPR000953">
    <property type="entry name" value="Chromo/chromo_shadow_dom"/>
</dbReference>
<evidence type="ECO:0000259" key="2">
    <source>
        <dbReference type="PROSITE" id="PS50013"/>
    </source>
</evidence>
<feature type="region of interest" description="Disordered" evidence="1">
    <location>
        <begin position="238"/>
        <end position="257"/>
    </location>
</feature>
<dbReference type="SUPFAM" id="SSF54160">
    <property type="entry name" value="Chromo domain-like"/>
    <property type="match status" value="1"/>
</dbReference>
<dbReference type="Pfam" id="PF00385">
    <property type="entry name" value="Chromo"/>
    <property type="match status" value="1"/>
</dbReference>
<proteinExistence type="predicted"/>
<dbReference type="EMBL" id="MU793295">
    <property type="protein sequence ID" value="KAJ3787279.1"/>
    <property type="molecule type" value="Genomic_DNA"/>
</dbReference>
<feature type="region of interest" description="Disordered" evidence="1">
    <location>
        <begin position="984"/>
        <end position="1040"/>
    </location>
</feature>
<accession>A0AA38NMV6</accession>
<feature type="compositionally biased region" description="Polar residues" evidence="1">
    <location>
        <begin position="339"/>
        <end position="352"/>
    </location>
</feature>
<keyword evidence="4" id="KW-1185">Reference proteome</keyword>
<feature type="compositionally biased region" description="Polar residues" evidence="1">
    <location>
        <begin position="1030"/>
        <end position="1040"/>
    </location>
</feature>
<name>A0AA38NMV6_9AGAR</name>
<evidence type="ECO:0000256" key="1">
    <source>
        <dbReference type="SAM" id="MobiDB-lite"/>
    </source>
</evidence>
<organism evidence="3 4">
    <name type="scientific">Lentinula aff. detonsa</name>
    <dbReference type="NCBI Taxonomy" id="2804958"/>
    <lineage>
        <taxon>Eukaryota</taxon>
        <taxon>Fungi</taxon>
        <taxon>Dikarya</taxon>
        <taxon>Basidiomycota</taxon>
        <taxon>Agaricomycotina</taxon>
        <taxon>Agaricomycetes</taxon>
        <taxon>Agaricomycetidae</taxon>
        <taxon>Agaricales</taxon>
        <taxon>Marasmiineae</taxon>
        <taxon>Omphalotaceae</taxon>
        <taxon>Lentinula</taxon>
    </lineage>
</organism>
<feature type="region of interest" description="Disordered" evidence="1">
    <location>
        <begin position="182"/>
        <end position="205"/>
    </location>
</feature>
<sequence length="1149" mass="128595">MGNRPKKKARIEEEEDSEEDVFRVEYFKAAKVNAAGEWVCHVKWHGYDDPKHDTWEPLENIANCRRLLASFWHEIGDDDEYYYSGYECTPSEAWINKERTRFARKNSVDSKTKVAPQQTQATNSESGRVKAERRQKQNSFTSATAIKNNIERTTSMQEMKRSSPKATKLQVDHRASAVLYKISKKEKSTQKPTLPAGTSSDSDVPIMSTIKKKVEPAAIPDSSSDSDHPLLHRKRKQFNTKVATTTEDPASVFTPEKIAIRKESGQSHDETETKTPKSLNPVPLVPSPLPPTETKRVSRKPSLPRLETAHPAPGPSTGRSEALPTLPRRKLSKPAMGSESVSMHSGTTVPSSKETKVSRRHLSQGPSSLHGISFIKTRGVPKVSSTITAEDVSPKIVSYHSPHDTPTPSFTTALDAGVGPPLSLRQSQDLEVEAHTLPQGTLTELPTISPRAETFTLPALSNTQLSDESKEAPHVAADVEHSLIESATTNSSADVQAEDFLHSVIPATEIGIISPLPESESPYIFSQQKHAIWAGDIILETDEADEAQMIFIQGLIFPSKPTGQILPQQGVMPLKVAMSYNKSKLIMKSRSFYGLEDLDSILAACSPAQAWGCLCAAEEQETSKLRKVTELLSRQKWVSFVPVVVEGNVIGINLIFPSTLTHPRLPHVKPFVPNETVLIVSLHSWILEDDYALDRVQRYFVHRLDNAWNRKDLKLPPGMYEPYRDGKLGIKSLEGLTGPDPMFKHAVRILELPELLHSYLVSGGERPFVLWPPVDAIYLSTVPRIERQLLLALLEEYPATVNRGTANAEPDPSLRVIFAHVDSLSPDSDQRDIRDMPGLSDYRMMNDARFFVYGSSDIVNPGFPNIIEEIWPIGGIVTFTPDALLTDPLGVYERILQIEEHDFWVCYILPAVIGMVVSIAYRNREDVVQKRIACNALMHTPHVGMDVDEGVDEACSCDGFAYEWLLDAINEEIISVVGAPPPQASNPYHGVVHRDVPRDDRPRRKEEYKQNNLPASSLSTTTLSSNFSLRDQQPTSTETQYNDPWASWIFELFDSDVRDRSETLAYCIKEFVRLCGNLPQEEWESVIKQKVIQDLGRMQISKGFREEIRRFIVVTGEEDNDLKSNKGGFEWVTVDSFKFKDNSDLDIDL</sequence>
<feature type="compositionally biased region" description="Low complexity" evidence="1">
    <location>
        <begin position="1016"/>
        <end position="1029"/>
    </location>
</feature>
<dbReference type="AlphaFoldDB" id="A0AA38NMV6"/>
<feature type="domain" description="Chromo" evidence="2">
    <location>
        <begin position="22"/>
        <end position="74"/>
    </location>
</feature>
<dbReference type="PROSITE" id="PS50013">
    <property type="entry name" value="CHROMO_2"/>
    <property type="match status" value="1"/>
</dbReference>
<protein>
    <recommendedName>
        <fullName evidence="2">Chromo domain-containing protein</fullName>
    </recommendedName>
</protein>
<dbReference type="InterPro" id="IPR023780">
    <property type="entry name" value="Chromo_domain"/>
</dbReference>
<dbReference type="Gene3D" id="2.40.50.40">
    <property type="match status" value="1"/>
</dbReference>
<dbReference type="GO" id="GO:0006338">
    <property type="term" value="P:chromatin remodeling"/>
    <property type="evidence" value="ECO:0007669"/>
    <property type="project" value="UniProtKB-ARBA"/>
</dbReference>
<feature type="compositionally biased region" description="Polar residues" evidence="1">
    <location>
        <begin position="190"/>
        <end position="202"/>
    </location>
</feature>
<gene>
    <name evidence="3" type="ORF">GGU10DRAFT_385953</name>
</gene>
<feature type="compositionally biased region" description="Basic and acidic residues" evidence="1">
    <location>
        <begin position="262"/>
        <end position="275"/>
    </location>
</feature>
<reference evidence="3" key="1">
    <citation type="submission" date="2022-08" db="EMBL/GenBank/DDBJ databases">
        <authorList>
            <consortium name="DOE Joint Genome Institute"/>
            <person name="Min B."/>
            <person name="Riley R."/>
            <person name="Sierra-Patev S."/>
            <person name="Naranjo-Ortiz M."/>
            <person name="Looney B."/>
            <person name="Konkel Z."/>
            <person name="Slot J.C."/>
            <person name="Sakamoto Y."/>
            <person name="Steenwyk J.L."/>
            <person name="Rokas A."/>
            <person name="Carro J."/>
            <person name="Camarero S."/>
            <person name="Ferreira P."/>
            <person name="Molpeceres G."/>
            <person name="Ruiz-Duenas F.J."/>
            <person name="Serrano A."/>
            <person name="Henrissat B."/>
            <person name="Drula E."/>
            <person name="Hughes K.W."/>
            <person name="Mata J.L."/>
            <person name="Ishikawa N.K."/>
            <person name="Vargas-Isla R."/>
            <person name="Ushijima S."/>
            <person name="Smith C.A."/>
            <person name="Ahrendt S."/>
            <person name="Andreopoulos W."/>
            <person name="He G."/>
            <person name="Labutti K."/>
            <person name="Lipzen A."/>
            <person name="Ng V."/>
            <person name="Sandor L."/>
            <person name="Barry K."/>
            <person name="Martinez A.T."/>
            <person name="Xiao Y."/>
            <person name="Gibbons J.G."/>
            <person name="Terashima K."/>
            <person name="Hibbett D.S."/>
            <person name="Grigoriev I.V."/>
        </authorList>
    </citation>
    <scope>NUCLEOTIDE SEQUENCE</scope>
    <source>
        <strain evidence="3">TFB10291</strain>
    </source>
</reference>
<comment type="caution">
    <text evidence="3">The sequence shown here is derived from an EMBL/GenBank/DDBJ whole genome shotgun (WGS) entry which is preliminary data.</text>
</comment>
<dbReference type="Proteomes" id="UP001163798">
    <property type="component" value="Unassembled WGS sequence"/>
</dbReference>
<feature type="compositionally biased region" description="Polar residues" evidence="1">
    <location>
        <begin position="115"/>
        <end position="126"/>
    </location>
</feature>
<feature type="region of interest" description="Disordered" evidence="1">
    <location>
        <begin position="105"/>
        <end position="170"/>
    </location>
</feature>